<dbReference type="InterPro" id="IPR028098">
    <property type="entry name" value="Glyco_trans_4-like_N"/>
</dbReference>
<dbReference type="CDD" id="cd03794">
    <property type="entry name" value="GT4_WbuB-like"/>
    <property type="match status" value="1"/>
</dbReference>
<gene>
    <name evidence="4" type="ORF">AU378_06830</name>
</gene>
<dbReference type="Proteomes" id="UP000070513">
    <property type="component" value="Unassembled WGS sequence"/>
</dbReference>
<sequence length="424" mass="49050">MFGVNKKTMSKKVLIHSIVFAPDAVSTAYLYNDIAYNLKKNGFEVEVLSTMPHYNKVESDLVKTKFQKKILGLYYTSDYKGIKVYHVPQKKYNSVLLRGFIMIYWHVLSFFLGLKIKNVDVVISPSPPLTIALVSIALAKLKKARFIYNVQEIYPDFFVNQGKMKSKSVLKILKKLERFVYKHSDSLITIDNNFRDTLAQRMEDPEKIEIIANFVDTELYHPILHPVVNRSVFPENDTLKVMYAGNIGFAQDWEPLIEVAKRTRELPVTYFVIGDGACRSWLKDEIEKYQLNNISLIDYQARESIPHIINYADLHFIFMNKKLEKDGLPSKVYTIMACKKPLLVISNKNTPLYDLLANTGAAFLIENSSNDVNKELFAVIEESLEKKELLKEMGEKGFDLVQQHYTKEKVTEKYYKHIKKLINS</sequence>
<keyword evidence="1" id="KW-0812">Transmembrane</keyword>
<protein>
    <recommendedName>
        <fullName evidence="6">Glycosyltransferase WbuB</fullName>
    </recommendedName>
</protein>
<organism evidence="4 5">
    <name type="scientific">Chryseobacterium kwangjuense</name>
    <dbReference type="NCBI Taxonomy" id="267125"/>
    <lineage>
        <taxon>Bacteria</taxon>
        <taxon>Pseudomonadati</taxon>
        <taxon>Bacteroidota</taxon>
        <taxon>Flavobacteriia</taxon>
        <taxon>Flavobacteriales</taxon>
        <taxon>Weeksellaceae</taxon>
        <taxon>Chryseobacterium group</taxon>
        <taxon>Chryseobacterium</taxon>
    </lineage>
</organism>
<evidence type="ECO:0000259" key="2">
    <source>
        <dbReference type="Pfam" id="PF00534"/>
    </source>
</evidence>
<dbReference type="Gene3D" id="3.40.50.2000">
    <property type="entry name" value="Glycogen Phosphorylase B"/>
    <property type="match status" value="2"/>
</dbReference>
<evidence type="ECO:0000259" key="3">
    <source>
        <dbReference type="Pfam" id="PF13439"/>
    </source>
</evidence>
<keyword evidence="1" id="KW-0472">Membrane</keyword>
<dbReference type="GO" id="GO:0016757">
    <property type="term" value="F:glycosyltransferase activity"/>
    <property type="evidence" value="ECO:0007669"/>
    <property type="project" value="InterPro"/>
</dbReference>
<feature type="transmembrane region" description="Helical" evidence="1">
    <location>
        <begin position="95"/>
        <end position="116"/>
    </location>
</feature>
<dbReference type="Pfam" id="PF13439">
    <property type="entry name" value="Glyco_transf_4"/>
    <property type="match status" value="1"/>
</dbReference>
<keyword evidence="1" id="KW-1133">Transmembrane helix</keyword>
<feature type="domain" description="Glycosyl transferase family 1" evidence="2">
    <location>
        <begin position="236"/>
        <end position="397"/>
    </location>
</feature>
<evidence type="ECO:0000313" key="5">
    <source>
        <dbReference type="Proteomes" id="UP000070513"/>
    </source>
</evidence>
<name>A0A135WKM0_9FLAO</name>
<dbReference type="PANTHER" id="PTHR12526">
    <property type="entry name" value="GLYCOSYLTRANSFERASE"/>
    <property type="match status" value="1"/>
</dbReference>
<dbReference type="Pfam" id="PF00534">
    <property type="entry name" value="Glycos_transf_1"/>
    <property type="match status" value="1"/>
</dbReference>
<proteinExistence type="predicted"/>
<evidence type="ECO:0000313" key="4">
    <source>
        <dbReference type="EMBL" id="KXH85456.1"/>
    </source>
</evidence>
<dbReference type="SUPFAM" id="SSF53756">
    <property type="entry name" value="UDP-Glycosyltransferase/glycogen phosphorylase"/>
    <property type="match status" value="1"/>
</dbReference>
<comment type="caution">
    <text evidence="4">The sequence shown here is derived from an EMBL/GenBank/DDBJ whole genome shotgun (WGS) entry which is preliminary data.</text>
</comment>
<dbReference type="InterPro" id="IPR001296">
    <property type="entry name" value="Glyco_trans_1"/>
</dbReference>
<dbReference type="EMBL" id="LPUR01000001">
    <property type="protein sequence ID" value="KXH85456.1"/>
    <property type="molecule type" value="Genomic_DNA"/>
</dbReference>
<reference evidence="5" key="1">
    <citation type="submission" date="2015-12" db="EMBL/GenBank/DDBJ databases">
        <title>Genome sequence of a biocontrol rhizobacterium Chryseobacterium kwangjuense strain KJ1R5 isolated from pepper (Capsicum annuum L.).</title>
        <authorList>
            <person name="Jeong J.-J."/>
            <person name="Park H."/>
            <person name="Mannaa M."/>
            <person name="Sang M.K."/>
            <person name="Choi I.-G."/>
            <person name="Kim K.D."/>
        </authorList>
    </citation>
    <scope>NUCLEOTIDE SEQUENCE [LARGE SCALE GENOMIC DNA]</scope>
    <source>
        <strain evidence="5">KJ1R5</strain>
    </source>
</reference>
<dbReference type="AlphaFoldDB" id="A0A135WKM0"/>
<accession>A0A135WKM0</accession>
<reference evidence="4 5" key="2">
    <citation type="journal article" date="2016" name="Genome Announc.">
        <title>Draft Genome Sequence of a Biocontrol Rhizobacterium, Chryseobacterium kwangjuense Strain KJ1R5, Isolated from Pepper (Capsicum annuum).</title>
        <authorList>
            <person name="Jeong J.J."/>
            <person name="Park H."/>
            <person name="Park B.H."/>
            <person name="Mannaa M."/>
            <person name="Sang M.K."/>
            <person name="Choi I.G."/>
            <person name="Kim K.D."/>
        </authorList>
    </citation>
    <scope>NUCLEOTIDE SEQUENCE [LARGE SCALE GENOMIC DNA]</scope>
    <source>
        <strain evidence="4 5">KJ1R5</strain>
    </source>
</reference>
<feature type="transmembrane region" description="Helical" evidence="1">
    <location>
        <begin position="122"/>
        <end position="139"/>
    </location>
</feature>
<evidence type="ECO:0000256" key="1">
    <source>
        <dbReference type="SAM" id="Phobius"/>
    </source>
</evidence>
<evidence type="ECO:0008006" key="6">
    <source>
        <dbReference type="Google" id="ProtNLM"/>
    </source>
</evidence>
<feature type="domain" description="Glycosyltransferase subfamily 4-like N-terminal" evidence="3">
    <location>
        <begin position="33"/>
        <end position="218"/>
    </location>
</feature>